<gene>
    <name evidence="1" type="ORF">DA73_0400034425</name>
</gene>
<reference evidence="1" key="2">
    <citation type="submission" date="2019-11" db="EMBL/GenBank/DDBJ databases">
        <title>Improved Assembly of Tolypothrix boutellei genome.</title>
        <authorList>
            <person name="Sarangi A.N."/>
            <person name="Mukherjee M."/>
            <person name="Ghosh S."/>
            <person name="Singh D."/>
            <person name="Das A."/>
            <person name="Kant S."/>
            <person name="Prusty A."/>
            <person name="Tripathy S."/>
        </authorList>
    </citation>
    <scope>NUCLEOTIDE SEQUENCE</scope>
    <source>
        <strain evidence="1">VB521301</strain>
    </source>
</reference>
<dbReference type="Proteomes" id="UP000029738">
    <property type="component" value="Unassembled WGS sequence"/>
</dbReference>
<accession>A0A8S9TFC5</accession>
<proteinExistence type="predicted"/>
<dbReference type="EMBL" id="JHEG04000001">
    <property type="protein sequence ID" value="KAF3889993.1"/>
    <property type="molecule type" value="Genomic_DNA"/>
</dbReference>
<keyword evidence="2" id="KW-1185">Reference proteome</keyword>
<comment type="caution">
    <text evidence="1">The sequence shown here is derived from an EMBL/GenBank/DDBJ whole genome shotgun (WGS) entry which is preliminary data.</text>
</comment>
<name>A0A8S9TFC5_9CYAN</name>
<reference evidence="1" key="1">
    <citation type="journal article" date="2015" name="Genome Announc.">
        <title>Draft Genome Sequence of Tolypothrix boutellei Strain VB521301.</title>
        <authorList>
            <person name="Chandrababunaidu M.M."/>
            <person name="Singh D."/>
            <person name="Sen D."/>
            <person name="Bhan S."/>
            <person name="Das S."/>
            <person name="Gupta A."/>
            <person name="Adhikary S.P."/>
            <person name="Tripathy S."/>
        </authorList>
    </citation>
    <scope>NUCLEOTIDE SEQUENCE</scope>
    <source>
        <strain evidence="1">VB521301</strain>
    </source>
</reference>
<protein>
    <submittedName>
        <fullName evidence="1">Uncharacterized protein</fullName>
    </submittedName>
</protein>
<sequence>MNTTWYYLFKKALNLLKVRENGYNLSVEENQETFPEFHRLTLYPPLVDDSRNRH</sequence>
<dbReference type="AlphaFoldDB" id="A0A8S9TFC5"/>
<dbReference type="RefSeq" id="WP_153021417.1">
    <property type="nucleotide sequence ID" value="NZ_JHEG04000001.1"/>
</dbReference>
<organism evidence="1 2">
    <name type="scientific">Tolypothrix bouteillei VB521301</name>
    <dbReference type="NCBI Taxonomy" id="1479485"/>
    <lineage>
        <taxon>Bacteria</taxon>
        <taxon>Bacillati</taxon>
        <taxon>Cyanobacteriota</taxon>
        <taxon>Cyanophyceae</taxon>
        <taxon>Nostocales</taxon>
        <taxon>Tolypothrichaceae</taxon>
        <taxon>Tolypothrix</taxon>
    </lineage>
</organism>
<evidence type="ECO:0000313" key="2">
    <source>
        <dbReference type="Proteomes" id="UP000029738"/>
    </source>
</evidence>
<evidence type="ECO:0000313" key="1">
    <source>
        <dbReference type="EMBL" id="KAF3889993.1"/>
    </source>
</evidence>